<protein>
    <submittedName>
        <fullName evidence="1">DUF5064 family protein</fullName>
    </submittedName>
</protein>
<evidence type="ECO:0000313" key="1">
    <source>
        <dbReference type="EMBL" id="MBB2496870.1"/>
    </source>
</evidence>
<dbReference type="InterPro" id="IPR032024">
    <property type="entry name" value="DUF5064"/>
</dbReference>
<organism evidence="1 2">
    <name type="scientific">Aquipseudomonas ullengensis</name>
    <dbReference type="NCBI Taxonomy" id="2759166"/>
    <lineage>
        <taxon>Bacteria</taxon>
        <taxon>Pseudomonadati</taxon>
        <taxon>Pseudomonadota</taxon>
        <taxon>Gammaproteobacteria</taxon>
        <taxon>Pseudomonadales</taxon>
        <taxon>Pseudomonadaceae</taxon>
        <taxon>Aquipseudomonas</taxon>
    </lineage>
</organism>
<dbReference type="RefSeq" id="WP_183090401.1">
    <property type="nucleotide sequence ID" value="NZ_JACJUD010000006.1"/>
</dbReference>
<gene>
    <name evidence="1" type="ORF">H3H51_17745</name>
</gene>
<evidence type="ECO:0000313" key="2">
    <source>
        <dbReference type="Proteomes" id="UP000542720"/>
    </source>
</evidence>
<proteinExistence type="predicted"/>
<dbReference type="Proteomes" id="UP000542720">
    <property type="component" value="Unassembled WGS sequence"/>
</dbReference>
<comment type="caution">
    <text evidence="1">The sequence shown here is derived from an EMBL/GenBank/DDBJ whole genome shotgun (WGS) entry which is preliminary data.</text>
</comment>
<sequence length="125" mass="14465">MFRPGHVAVQRPPLAGEPGYHLNLDYQVCRDERGCHVDFQLEGEVAGRALHDKFSLRRDVAFNFLQAAGRCLRRRGITPVHPVLFAFHEDYDRLFDDLRQQLRASPGESVDLERFLLDRGELQLH</sequence>
<accession>A0A7W4LPB2</accession>
<dbReference type="AlphaFoldDB" id="A0A7W4LPB2"/>
<name>A0A7W4LPB2_9GAMM</name>
<keyword evidence="2" id="KW-1185">Reference proteome</keyword>
<dbReference type="EMBL" id="JACJUD010000006">
    <property type="protein sequence ID" value="MBB2496870.1"/>
    <property type="molecule type" value="Genomic_DNA"/>
</dbReference>
<dbReference type="Pfam" id="PF16703">
    <property type="entry name" value="DUF5064"/>
    <property type="match status" value="1"/>
</dbReference>
<dbReference type="Gene3D" id="3.30.160.370">
    <property type="entry name" value="Domain of unknown function DUF5064"/>
    <property type="match status" value="1"/>
</dbReference>
<reference evidence="1 2" key="1">
    <citation type="submission" date="2020-08" db="EMBL/GenBank/DDBJ databases">
        <authorList>
            <person name="Kim C.M."/>
        </authorList>
    </citation>
    <scope>NUCLEOTIDE SEQUENCE [LARGE SCALE GENOMIC DNA]</scope>
    <source>
        <strain evidence="1 2">UL070</strain>
    </source>
</reference>